<dbReference type="SUPFAM" id="SSF81383">
    <property type="entry name" value="F-box domain"/>
    <property type="match status" value="1"/>
</dbReference>
<evidence type="ECO:0000256" key="1">
    <source>
        <dbReference type="SAM" id="MobiDB-lite"/>
    </source>
</evidence>
<evidence type="ECO:0000313" key="3">
    <source>
        <dbReference type="Proteomes" id="UP000005239"/>
    </source>
</evidence>
<feature type="region of interest" description="Disordered" evidence="1">
    <location>
        <begin position="1790"/>
        <end position="1818"/>
    </location>
</feature>
<dbReference type="GO" id="GO:0031146">
    <property type="term" value="P:SCF-dependent proteasomal ubiquitin-dependent protein catabolic process"/>
    <property type="evidence" value="ECO:0000318"/>
    <property type="project" value="GO_Central"/>
</dbReference>
<feature type="region of interest" description="Disordered" evidence="1">
    <location>
        <begin position="1349"/>
        <end position="1408"/>
    </location>
</feature>
<accession>A0A2A6BEW9</accession>
<keyword evidence="3" id="KW-1185">Reference proteome</keyword>
<organism evidence="2 3">
    <name type="scientific">Pristionchus pacificus</name>
    <name type="common">Parasitic nematode worm</name>
    <dbReference type="NCBI Taxonomy" id="54126"/>
    <lineage>
        <taxon>Eukaryota</taxon>
        <taxon>Metazoa</taxon>
        <taxon>Ecdysozoa</taxon>
        <taxon>Nematoda</taxon>
        <taxon>Chromadorea</taxon>
        <taxon>Rhabditida</taxon>
        <taxon>Rhabditina</taxon>
        <taxon>Diplogasteromorpha</taxon>
        <taxon>Diplogasteroidea</taxon>
        <taxon>Neodiplogasteridae</taxon>
        <taxon>Pristionchus</taxon>
    </lineage>
</organism>
<dbReference type="InterPro" id="IPR032675">
    <property type="entry name" value="LRR_dom_sf"/>
</dbReference>
<feature type="compositionally biased region" description="Acidic residues" evidence="1">
    <location>
        <begin position="1797"/>
        <end position="1807"/>
    </location>
</feature>
<name>A0A2A6BEW9_PRIPA</name>
<dbReference type="EnsemblMetazoa" id="PPA00079.1">
    <property type="protein sequence ID" value="PPA00079.1"/>
    <property type="gene ID" value="WBGene00089633"/>
</dbReference>
<dbReference type="InterPro" id="IPR001810">
    <property type="entry name" value="F-box_dom"/>
</dbReference>
<dbReference type="SUPFAM" id="SSF52047">
    <property type="entry name" value="RNI-like"/>
    <property type="match status" value="1"/>
</dbReference>
<feature type="region of interest" description="Disordered" evidence="1">
    <location>
        <begin position="22"/>
        <end position="65"/>
    </location>
</feature>
<feature type="compositionally biased region" description="Basic and acidic residues" evidence="1">
    <location>
        <begin position="1808"/>
        <end position="1817"/>
    </location>
</feature>
<protein>
    <submittedName>
        <fullName evidence="2">F-box domain-containing protein</fullName>
    </submittedName>
</protein>
<feature type="compositionally biased region" description="Low complexity" evidence="1">
    <location>
        <begin position="1349"/>
        <end position="1379"/>
    </location>
</feature>
<gene>
    <name evidence="2" type="primary">WBGene00089633</name>
</gene>
<dbReference type="Proteomes" id="UP000005239">
    <property type="component" value="Unassembled WGS sequence"/>
</dbReference>
<evidence type="ECO:0000313" key="2">
    <source>
        <dbReference type="EnsemblMetazoa" id="PPA00079.1"/>
    </source>
</evidence>
<reference evidence="3" key="1">
    <citation type="journal article" date="2008" name="Nat. Genet.">
        <title>The Pristionchus pacificus genome provides a unique perspective on nematode lifestyle and parasitism.</title>
        <authorList>
            <person name="Dieterich C."/>
            <person name="Clifton S.W."/>
            <person name="Schuster L.N."/>
            <person name="Chinwalla A."/>
            <person name="Delehaunty K."/>
            <person name="Dinkelacker I."/>
            <person name="Fulton L."/>
            <person name="Fulton R."/>
            <person name="Godfrey J."/>
            <person name="Minx P."/>
            <person name="Mitreva M."/>
            <person name="Roeseler W."/>
            <person name="Tian H."/>
            <person name="Witte H."/>
            <person name="Yang S.P."/>
            <person name="Wilson R.K."/>
            <person name="Sommer R.J."/>
        </authorList>
    </citation>
    <scope>NUCLEOTIDE SEQUENCE [LARGE SCALE GENOMIC DNA]</scope>
    <source>
        <strain evidence="3">PS312</strain>
    </source>
</reference>
<dbReference type="CDD" id="cd09917">
    <property type="entry name" value="F-box_SF"/>
    <property type="match status" value="1"/>
</dbReference>
<reference evidence="2" key="2">
    <citation type="submission" date="2022-06" db="UniProtKB">
        <authorList>
            <consortium name="EnsemblMetazoa"/>
        </authorList>
    </citation>
    <scope>IDENTIFICATION</scope>
    <source>
        <strain evidence="2">PS312</strain>
    </source>
</reference>
<dbReference type="GO" id="GO:0019005">
    <property type="term" value="C:SCF ubiquitin ligase complex"/>
    <property type="evidence" value="ECO:0000318"/>
    <property type="project" value="GO_Central"/>
</dbReference>
<feature type="compositionally biased region" description="Low complexity" evidence="1">
    <location>
        <begin position="1395"/>
        <end position="1408"/>
    </location>
</feature>
<feature type="compositionally biased region" description="Polar residues" evidence="1">
    <location>
        <begin position="1380"/>
        <end position="1394"/>
    </location>
</feature>
<accession>A0A8R1U358</accession>
<dbReference type="Gene3D" id="3.80.10.10">
    <property type="entry name" value="Ribonuclease Inhibitor"/>
    <property type="match status" value="1"/>
</dbReference>
<sequence length="2189" mass="245833">MADRPTPRTERLRLESLLLSANHVEKIPDQPSTSGHSERQCPLHSSHSLTGQRGRESAGNEESEGLQPVILDADRLAISPVPPTDEEGSPFQDCQADGLLRIFEYLTLKERIRLSQTCQRFYTLLTDKKHSFIRGLTVVNMFQRRIWDGSVRNNVISSLTMIKISSIDHLVSLLKHVKKIDSLKIWYYDTDFVDEVLDAFDDSIAVRNIDVYPYSNEIALTKVAEVFPRVQVITMRPHGNYNFFNGIQIASMPNFAHLSILSMDSFEPMPGFAFPSSIKSLDFAHRKLADMRNLFAALEQLNLSYLSLSHLKFNVDTPVEEFVLMISRMKQLDNLVMKFCHFSETKDLYLRSDERKPSGKNNGKEKDEKSLSKDLTVSLRSLHFDLCYDVDWMAMFVFTECSRRTLKNLSVSLLYEDEPHFTSVLKLSPLLHSRGATIAFSVMQKDTLRLDDIPPPPELPEEFRLIVTRFEASYLLKPNLLASMFGKSCKNLQECKFVMTRGLTDSVLNLMSFNCPHLKKLSIISCSEATEEGLLPFATNIILYKNNGSLITVYGELSQNATSEHSIHYYTKTFTEADSMGECLYFKDQSLNRTVIFKNYTPEDSNHLLGLVIDIWQYREWLGLFSKFSIDDELKATEVANDTDALYSPRECYFIILPHRCSTPQPSEFSFFRHELIGRVRTPISHALNMGVLTRRLTALERRRGRQILQSHHDSRRNNCSHNNRSHDYDLVLMVLVWCFFNNRCLVNLHLLVVHRCLLVHRHQFDRHPPEPHRPLRVLQEHPQRRNLLQVLRLQLNHLQEPHPPPSHQLELRQQPNPPLELLPPLNRPRVVLQPTPHRQGPLRQTAVRPRMLLRLEDHRRKQRAEEVPTDQRLQVEKRRRMLRPLEGLLTVQQLVGQRMVQRQNLSIARQLQHPALRDQRVAQLEAIHLHLHPAQRDPLEVRVKHPHRVAIHLLQHLALRNIVKDPRVAQLEAIHLHLHPAQRDPLEVRVKHPHRVAIHLLQHLALRDPLEVRVKHPHRVAIHLLQHLALRDPLEVRVKHPHRVAIHLLQHLALRDPLEVRVKHPHRVAIHLLQHLALRDPLEVRVKHPHRVAIHLLQHLALRDPLEVRVKHPHRVAIHLLQHLALRDPLEVRVKHPHRVAIHLLQHLAQRDPLEVRVKHPHRVAIHLLQHLALRDPRVAQLEVRRICPLPEAIHLQLHLAPRDQLVARVMNQPLEAIQLLLHPALMDPRVAQLEVRRICPPPEAIHLQLHLAPRDQLVARVMNQPLEAIQLLLHPALMDPRVARVMNQPLEATQLLLHQVLRVRQVAQLEVPLTQVEDLLLTTTTTPAGWTSTDRQGGFFNTTTLPGGQTTTTVKGQTTTTVPGQTTTTVKSQTTTTPAGWTSTDRQGGFYNTTTLPGGQTTTTAKGQTTTTVKDQTTTTVKGQTTTTPAGWTSTDRQGGFFNTTTIPGVTTAPSACIDGYHSVGFVAADSYTSKFAGFFHTSSLCAVSCNNERDFGSRPCLGFIYIPSRHGQCEVLQDRLPDASDSLASGILLFVHCNASAHTTAPITQPPTEITHTTCTGPSCPTTTEKPGCVGGYFPEPGAIVDGNFGKFVGIYTAVSACQEACTASVSYGLLPCLGVVYYRSTGVCNVMQYEVPHMSTTPGNSSDIVIFTNHRYTSSYHYYSGTSAVIHDHPAFVDDGIDNDKGSYDYDNDQSINHTSTYHDDPGSNNIHDFYDYYGSNEYDIYSSNNNYSGTDNVNDHQAADKKCVVNKVLSFSLRSRIPSLIVLASFSHHFSSCHNHYHDPADHSADNVDNDSGEDNDVSADHNDRSTYDDDQCPCDGGFTKQPGTFDYSKDSGKFAGYFKDLWSCGETCTRLESYGLLPCLGFSYRTSDGRCLVLQYSLPTLIDGSTNGGEVLYTSCNNTFPPTTTSPPVGSTTTAAPVTTAPGCHSTYGPPITGVIPPRGNGTKFGGYFTTVDACKELCTNFYSYGLLPCYGFTYAPSVRGYCTVIQYPITVITTSPGSDTVLYTKCGPPTTVIGTTSTTPVTLSTIISTTAAPATTTTTRMAPPTMTTTTAATTTTTLRTTTTSTTTAAPVTTTTVTTTTSAAPMTTTTTVKRDDVCDKGFKLVDEHADMDSFGQGKFGGYFTYEDSCRELCATNYGLRACIGYGFEPDNRGKCTLFQYDISSHSSNADSTARLAVKC</sequence>
<dbReference type="InterPro" id="IPR036047">
    <property type="entry name" value="F-box-like_dom_sf"/>
</dbReference>
<proteinExistence type="predicted"/>
<dbReference type="Pfam" id="PF00646">
    <property type="entry name" value="F-box"/>
    <property type="match status" value="1"/>
</dbReference>